<name>A0ABQ9JSR8_9CUCU</name>
<dbReference type="SUPFAM" id="SSF52949">
    <property type="entry name" value="Macro domain-like"/>
    <property type="match status" value="1"/>
</dbReference>
<evidence type="ECO:0000259" key="3">
    <source>
        <dbReference type="PROSITE" id="PS50103"/>
    </source>
</evidence>
<keyword evidence="5" id="KW-1185">Reference proteome</keyword>
<gene>
    <name evidence="4" type="ORF">NQ317_008920</name>
</gene>
<dbReference type="InterPro" id="IPR043472">
    <property type="entry name" value="Macro_dom-like"/>
</dbReference>
<dbReference type="InterPro" id="IPR000571">
    <property type="entry name" value="Znf_CCCH"/>
</dbReference>
<dbReference type="InterPro" id="IPR054465">
    <property type="entry name" value="Integrase_p58-like_C"/>
</dbReference>
<feature type="non-terminal residue" evidence="4">
    <location>
        <position position="1"/>
    </location>
</feature>
<dbReference type="Gene3D" id="3.40.220.10">
    <property type="entry name" value="Leucine Aminopeptidase, subunit E, domain 1"/>
    <property type="match status" value="1"/>
</dbReference>
<protein>
    <recommendedName>
        <fullName evidence="3">C3H1-type domain-containing protein</fullName>
    </recommendedName>
</protein>
<evidence type="ECO:0000256" key="1">
    <source>
        <dbReference type="PROSITE-ProRule" id="PRU00723"/>
    </source>
</evidence>
<dbReference type="PANTHER" id="PTHR12521:SF0">
    <property type="entry name" value="ADP-RIBOSE GLYCOHYDROLASE OARD1"/>
    <property type="match status" value="1"/>
</dbReference>
<dbReference type="PANTHER" id="PTHR12521">
    <property type="entry name" value="PROTEIN C6ORF130"/>
    <property type="match status" value="1"/>
</dbReference>
<keyword evidence="1" id="KW-0863">Zinc-finger</keyword>
<organism evidence="4 5">
    <name type="scientific">Molorchus minor</name>
    <dbReference type="NCBI Taxonomy" id="1323400"/>
    <lineage>
        <taxon>Eukaryota</taxon>
        <taxon>Metazoa</taxon>
        <taxon>Ecdysozoa</taxon>
        <taxon>Arthropoda</taxon>
        <taxon>Hexapoda</taxon>
        <taxon>Insecta</taxon>
        <taxon>Pterygota</taxon>
        <taxon>Neoptera</taxon>
        <taxon>Endopterygota</taxon>
        <taxon>Coleoptera</taxon>
        <taxon>Polyphaga</taxon>
        <taxon>Cucujiformia</taxon>
        <taxon>Chrysomeloidea</taxon>
        <taxon>Cerambycidae</taxon>
        <taxon>Lamiinae</taxon>
        <taxon>Monochamini</taxon>
        <taxon>Molorchus</taxon>
    </lineage>
</organism>
<dbReference type="SMART" id="SM00356">
    <property type="entry name" value="ZnF_C3H1"/>
    <property type="match status" value="1"/>
</dbReference>
<dbReference type="PROSITE" id="PS50103">
    <property type="entry name" value="ZF_C3H1"/>
    <property type="match status" value="1"/>
</dbReference>
<feature type="region of interest" description="Disordered" evidence="2">
    <location>
        <begin position="393"/>
        <end position="413"/>
    </location>
</feature>
<dbReference type="Proteomes" id="UP001162164">
    <property type="component" value="Unassembled WGS sequence"/>
</dbReference>
<dbReference type="InterPro" id="IPR050892">
    <property type="entry name" value="ADP-ribose_metab_enzymes"/>
</dbReference>
<sequence length="450" mass="51378">FDFITEHRAGTAHRNADALSRRPCPEDCKHCHKVEAKEAAVRRTTVLDDNWQIEKIKIDQENDPELKHIMTWKKEGRRPTWAEIVRYSPVLKSYWAQWNSLDLNDGCLKRVLETGEGKEDRRQITLWEGPYEVLARINDVVYRIKKSSGGKPRVVHFNRLTPFSGSNDASVRTVVPSTHEMSFENFMAQYSPNHKARYGVTREEQRDLFQVPAEFALAHCVAQDLQMSRGIAAAFKEKFGNVDELRRQRPEVGDVLQLGGDETSRRVFYLVTKHLSRDKPTYENVWESLISLRGALLSQEVTHLAIPKLSCGLDGLNWRVVRNTLEVLFPFTGIEVLVCSYHPGVPIAKRTVDCYFYQQSRCKKGSLCRYRHHPRTLSGTERCLRRGQCNESASSVPSTALSPLTSREHDLTTRRADSAVIEKCLEAAGNIAEYSNTFDGNQEQRVGSRS</sequence>
<feature type="region of interest" description="Disordered" evidence="2">
    <location>
        <begin position="1"/>
        <end position="20"/>
    </location>
</feature>
<accession>A0ABQ9JSR8</accession>
<comment type="caution">
    <text evidence="4">The sequence shown here is derived from an EMBL/GenBank/DDBJ whole genome shotgun (WGS) entry which is preliminary data.</text>
</comment>
<dbReference type="Pfam" id="PF22938">
    <property type="entry name" value="Integrase_p58_C"/>
    <property type="match status" value="1"/>
</dbReference>
<dbReference type="EMBL" id="JAPWTJ010000227">
    <property type="protein sequence ID" value="KAJ8980861.1"/>
    <property type="molecule type" value="Genomic_DNA"/>
</dbReference>
<keyword evidence="1" id="KW-0862">Zinc</keyword>
<feature type="compositionally biased region" description="Polar residues" evidence="2">
    <location>
        <begin position="393"/>
        <end position="405"/>
    </location>
</feature>
<dbReference type="CDD" id="cd02901">
    <property type="entry name" value="Macro_Poa1p-like"/>
    <property type="match status" value="1"/>
</dbReference>
<evidence type="ECO:0000256" key="2">
    <source>
        <dbReference type="SAM" id="MobiDB-lite"/>
    </source>
</evidence>
<evidence type="ECO:0000313" key="5">
    <source>
        <dbReference type="Proteomes" id="UP001162164"/>
    </source>
</evidence>
<feature type="zinc finger region" description="C3H1-type" evidence="1">
    <location>
        <begin position="348"/>
        <end position="375"/>
    </location>
</feature>
<feature type="domain" description="C3H1-type" evidence="3">
    <location>
        <begin position="348"/>
        <end position="375"/>
    </location>
</feature>
<reference evidence="4" key="1">
    <citation type="journal article" date="2023" name="Insect Mol. Biol.">
        <title>Genome sequencing provides insights into the evolution of gene families encoding plant cell wall-degrading enzymes in longhorned beetles.</title>
        <authorList>
            <person name="Shin N.R."/>
            <person name="Okamura Y."/>
            <person name="Kirsch R."/>
            <person name="Pauchet Y."/>
        </authorList>
    </citation>
    <scope>NUCLEOTIDE SEQUENCE</scope>
    <source>
        <strain evidence="4">MMC_N1</strain>
    </source>
</reference>
<evidence type="ECO:0000313" key="4">
    <source>
        <dbReference type="EMBL" id="KAJ8980861.1"/>
    </source>
</evidence>
<keyword evidence="1" id="KW-0479">Metal-binding</keyword>
<proteinExistence type="predicted"/>